<evidence type="ECO:0000313" key="3">
    <source>
        <dbReference type="Proteomes" id="UP000054596"/>
    </source>
</evidence>
<organism evidence="2 3">
    <name type="scientific">Caballeronia glebae</name>
    <dbReference type="NCBI Taxonomy" id="1777143"/>
    <lineage>
        <taxon>Bacteria</taxon>
        <taxon>Pseudomonadati</taxon>
        <taxon>Pseudomonadota</taxon>
        <taxon>Betaproteobacteria</taxon>
        <taxon>Burkholderiales</taxon>
        <taxon>Burkholderiaceae</taxon>
        <taxon>Caballeronia</taxon>
    </lineage>
</organism>
<sequence length="88" mass="9537">MNPRIAREGLTFDDAPSDATCGEREKETSRFLLPSRDDAYSFTPMSSLPTVESDFVMLVRSTFVCVDASTCVTGATLVCGLANEKPPL</sequence>
<dbReference type="Proteomes" id="UP000054596">
    <property type="component" value="Unassembled WGS sequence"/>
</dbReference>
<accession>A0A158DPR8</accession>
<feature type="region of interest" description="Disordered" evidence="1">
    <location>
        <begin position="1"/>
        <end position="28"/>
    </location>
</feature>
<dbReference type="EMBL" id="FCOJ02000109">
    <property type="protein sequence ID" value="SAK96483.1"/>
    <property type="molecule type" value="Genomic_DNA"/>
</dbReference>
<comment type="caution">
    <text evidence="2">The sequence shown here is derived from an EMBL/GenBank/DDBJ whole genome shotgun (WGS) entry which is preliminary data.</text>
</comment>
<evidence type="ECO:0000256" key="1">
    <source>
        <dbReference type="SAM" id="MobiDB-lite"/>
    </source>
</evidence>
<protein>
    <submittedName>
        <fullName evidence="2">Uncharacterized protein</fullName>
    </submittedName>
</protein>
<evidence type="ECO:0000313" key="2">
    <source>
        <dbReference type="EMBL" id="SAK96483.1"/>
    </source>
</evidence>
<keyword evidence="3" id="KW-1185">Reference proteome</keyword>
<reference evidence="2" key="1">
    <citation type="submission" date="2016-01" db="EMBL/GenBank/DDBJ databases">
        <authorList>
            <person name="Peeters C."/>
        </authorList>
    </citation>
    <scope>NUCLEOTIDE SEQUENCE [LARGE SCALE GENOMIC DNA]</scope>
    <source>
        <strain evidence="2">LMG 29325</strain>
    </source>
</reference>
<name>A0A158DPR8_9BURK</name>
<proteinExistence type="predicted"/>
<gene>
    <name evidence="2" type="ORF">AWB82_07038</name>
</gene>
<dbReference type="AlphaFoldDB" id="A0A158DPR8"/>